<dbReference type="Pfam" id="PF00076">
    <property type="entry name" value="RRM_1"/>
    <property type="match status" value="1"/>
</dbReference>
<dbReference type="InParanoid" id="T1G729"/>
<keyword evidence="9" id="KW-1185">Reference proteome</keyword>
<dbReference type="PROSITE" id="PS50102">
    <property type="entry name" value="RRM"/>
    <property type="match status" value="1"/>
</dbReference>
<evidence type="ECO:0000256" key="2">
    <source>
        <dbReference type="ARBA" id="ARBA00021080"/>
    </source>
</evidence>
<dbReference type="EMBL" id="AMQM01007342">
    <property type="status" value="NOT_ANNOTATED_CDS"/>
    <property type="molecule type" value="Genomic_DNA"/>
</dbReference>
<dbReference type="Proteomes" id="UP000015101">
    <property type="component" value="Unassembled WGS sequence"/>
</dbReference>
<reference evidence="9" key="1">
    <citation type="submission" date="2012-12" db="EMBL/GenBank/DDBJ databases">
        <authorList>
            <person name="Hellsten U."/>
            <person name="Grimwood J."/>
            <person name="Chapman J.A."/>
            <person name="Shapiro H."/>
            <person name="Aerts A."/>
            <person name="Otillar R.P."/>
            <person name="Terry A.Y."/>
            <person name="Boore J.L."/>
            <person name="Simakov O."/>
            <person name="Marletaz F."/>
            <person name="Cho S.-J."/>
            <person name="Edsinger-Gonzales E."/>
            <person name="Havlak P."/>
            <person name="Kuo D.-H."/>
            <person name="Larsson T."/>
            <person name="Lv J."/>
            <person name="Arendt D."/>
            <person name="Savage R."/>
            <person name="Osoegawa K."/>
            <person name="de Jong P."/>
            <person name="Lindberg D.R."/>
            <person name="Seaver E.C."/>
            <person name="Weisblat D.A."/>
            <person name="Putnam N.H."/>
            <person name="Grigoriev I.V."/>
            <person name="Rokhsar D.S."/>
        </authorList>
    </citation>
    <scope>NUCLEOTIDE SEQUENCE</scope>
</reference>
<evidence type="ECO:0000256" key="5">
    <source>
        <dbReference type="PROSITE-ProRule" id="PRU00176"/>
    </source>
</evidence>
<dbReference type="GO" id="GO:0005634">
    <property type="term" value="C:nucleus"/>
    <property type="evidence" value="ECO:0007669"/>
    <property type="project" value="UniProtKB-SubCell"/>
</dbReference>
<dbReference type="GO" id="GO:1990904">
    <property type="term" value="C:ribonucleoprotein complex"/>
    <property type="evidence" value="ECO:0007669"/>
    <property type="project" value="UniProtKB-ARBA"/>
</dbReference>
<reference evidence="8" key="3">
    <citation type="submission" date="2015-06" db="UniProtKB">
        <authorList>
            <consortium name="EnsemblMetazoa"/>
        </authorList>
    </citation>
    <scope>IDENTIFICATION</scope>
</reference>
<dbReference type="CTD" id="20216876"/>
<evidence type="ECO:0000256" key="3">
    <source>
        <dbReference type="ARBA" id="ARBA00023242"/>
    </source>
</evidence>
<evidence type="ECO:0000313" key="7">
    <source>
        <dbReference type="EMBL" id="ESN93622.1"/>
    </source>
</evidence>
<dbReference type="InterPro" id="IPR000504">
    <property type="entry name" value="RRM_dom"/>
</dbReference>
<protein>
    <recommendedName>
        <fullName evidence="2">U11/U12 small nuclear ribonucleoprotein 35 kDa protein</fullName>
    </recommendedName>
    <alternativeName>
        <fullName evidence="4">U1 snRNP-binding protein homolog</fullName>
    </alternativeName>
</protein>
<dbReference type="OMA" id="FERSRVM"/>
<dbReference type="PANTHER" id="PTHR13952:SF6">
    <property type="entry name" value="U11_U12 SMALL NUCLEAR RIBONUCLEOPROTEIN 35 KDA PROTEIN"/>
    <property type="match status" value="1"/>
</dbReference>
<dbReference type="GeneID" id="20216876"/>
<dbReference type="HOGENOM" id="CLU_035088_1_1_1"/>
<dbReference type="SUPFAM" id="SSF54928">
    <property type="entry name" value="RNA-binding domain, RBD"/>
    <property type="match status" value="1"/>
</dbReference>
<dbReference type="KEGG" id="hro:HELRODRAFT_88458"/>
<dbReference type="SMART" id="SM00360">
    <property type="entry name" value="RRM"/>
    <property type="match status" value="1"/>
</dbReference>
<dbReference type="GO" id="GO:0000398">
    <property type="term" value="P:mRNA splicing, via spliceosome"/>
    <property type="evidence" value="ECO:0000318"/>
    <property type="project" value="GO_Central"/>
</dbReference>
<dbReference type="AlphaFoldDB" id="T1G729"/>
<dbReference type="EnsemblMetazoa" id="HelroT88458">
    <property type="protein sequence ID" value="HelroP88458"/>
    <property type="gene ID" value="HelroG88458"/>
</dbReference>
<evidence type="ECO:0000256" key="1">
    <source>
        <dbReference type="ARBA" id="ARBA00004123"/>
    </source>
</evidence>
<evidence type="ECO:0000256" key="4">
    <source>
        <dbReference type="ARBA" id="ARBA00031739"/>
    </source>
</evidence>
<dbReference type="FunFam" id="3.30.70.330:FF:000132">
    <property type="entry name" value="Small nuclear ribonucleoprotein U11/U12 subunit 35"/>
    <property type="match status" value="1"/>
</dbReference>
<evidence type="ECO:0000259" key="6">
    <source>
        <dbReference type="PROSITE" id="PS50102"/>
    </source>
</evidence>
<dbReference type="eggNOG" id="KOG0113">
    <property type="taxonomic scope" value="Eukaryota"/>
</dbReference>
<dbReference type="Gene3D" id="3.30.70.330">
    <property type="match status" value="1"/>
</dbReference>
<evidence type="ECO:0000313" key="9">
    <source>
        <dbReference type="Proteomes" id="UP000015101"/>
    </source>
</evidence>
<reference evidence="7 9" key="2">
    <citation type="journal article" date="2013" name="Nature">
        <title>Insights into bilaterian evolution from three spiralian genomes.</title>
        <authorList>
            <person name="Simakov O."/>
            <person name="Marletaz F."/>
            <person name="Cho S.J."/>
            <person name="Edsinger-Gonzales E."/>
            <person name="Havlak P."/>
            <person name="Hellsten U."/>
            <person name="Kuo D.H."/>
            <person name="Larsson T."/>
            <person name="Lv J."/>
            <person name="Arendt D."/>
            <person name="Savage R."/>
            <person name="Osoegawa K."/>
            <person name="de Jong P."/>
            <person name="Grimwood J."/>
            <person name="Chapman J.A."/>
            <person name="Shapiro H."/>
            <person name="Aerts A."/>
            <person name="Otillar R.P."/>
            <person name="Terry A.Y."/>
            <person name="Boore J.L."/>
            <person name="Grigoriev I.V."/>
            <person name="Lindberg D.R."/>
            <person name="Seaver E.C."/>
            <person name="Weisblat D.A."/>
            <person name="Putnam N.H."/>
            <person name="Rokhsar D.S."/>
        </authorList>
    </citation>
    <scope>NUCLEOTIDE SEQUENCE</scope>
</reference>
<dbReference type="GO" id="GO:0003729">
    <property type="term" value="F:mRNA binding"/>
    <property type="evidence" value="ECO:0000318"/>
    <property type="project" value="GO_Central"/>
</dbReference>
<dbReference type="GO" id="GO:0017069">
    <property type="term" value="F:snRNA binding"/>
    <property type="evidence" value="ECO:0000318"/>
    <property type="project" value="GO_Central"/>
</dbReference>
<evidence type="ECO:0000313" key="8">
    <source>
        <dbReference type="EnsemblMetazoa" id="HelroP88458"/>
    </source>
</evidence>
<comment type="subcellular location">
    <subcellularLocation>
        <location evidence="1">Nucleus</location>
    </subcellularLocation>
</comment>
<sequence>MTSFYDWQPVADIYDPIAVGSIDATDTEPHDHAIIRALNSVYKPNKGVEGDPERTIFVGRLNHTTDEAKLKELFDGHGRVEKCRLVRDIVTGSSKGYAFIEYAHRSDARAAIHNMNHKILDDRRIIVMFECERVMSGWVPRRLGGGFGGRKESGQLRFGGVERPFRRPIIVP</sequence>
<dbReference type="InterPro" id="IPR012677">
    <property type="entry name" value="Nucleotide-bd_a/b_plait_sf"/>
</dbReference>
<gene>
    <name evidence="8" type="primary">20216876</name>
    <name evidence="7" type="ORF">HELRODRAFT_88458</name>
</gene>
<dbReference type="STRING" id="6412.T1G729"/>
<keyword evidence="3" id="KW-0539">Nucleus</keyword>
<proteinExistence type="predicted"/>
<name>T1G729_HELRO</name>
<accession>T1G729</accession>
<feature type="domain" description="RRM" evidence="6">
    <location>
        <begin position="54"/>
        <end position="132"/>
    </location>
</feature>
<keyword evidence="5" id="KW-0694">RNA-binding</keyword>
<dbReference type="EMBL" id="KB097599">
    <property type="protein sequence ID" value="ESN93622.1"/>
    <property type="molecule type" value="Genomic_DNA"/>
</dbReference>
<dbReference type="InterPro" id="IPR035979">
    <property type="entry name" value="RBD_domain_sf"/>
</dbReference>
<dbReference type="InterPro" id="IPR051183">
    <property type="entry name" value="U1_U11-U12_snRNP_70-35kDa"/>
</dbReference>
<organism evidence="8 9">
    <name type="scientific">Helobdella robusta</name>
    <name type="common">Californian leech</name>
    <dbReference type="NCBI Taxonomy" id="6412"/>
    <lineage>
        <taxon>Eukaryota</taxon>
        <taxon>Metazoa</taxon>
        <taxon>Spiralia</taxon>
        <taxon>Lophotrochozoa</taxon>
        <taxon>Annelida</taxon>
        <taxon>Clitellata</taxon>
        <taxon>Hirudinea</taxon>
        <taxon>Rhynchobdellida</taxon>
        <taxon>Glossiphoniidae</taxon>
        <taxon>Helobdella</taxon>
    </lineage>
</organism>
<dbReference type="RefSeq" id="XP_009028220.1">
    <property type="nucleotide sequence ID" value="XM_009029972.1"/>
</dbReference>
<dbReference type="PANTHER" id="PTHR13952">
    <property type="entry name" value="U1 SMALL NUCLEAR RIBONUCLEOPROTEIN 70 KD"/>
    <property type="match status" value="1"/>
</dbReference>
<dbReference type="OrthoDB" id="6159137at2759"/>